<dbReference type="GO" id="GO:0000214">
    <property type="term" value="C:tRNA-intron endonuclease complex"/>
    <property type="evidence" value="ECO:0007669"/>
    <property type="project" value="UniProtKB-UniRule"/>
</dbReference>
<dbReference type="OrthoDB" id="10249562at2759"/>
<evidence type="ECO:0000313" key="8">
    <source>
        <dbReference type="Proteomes" id="UP001153712"/>
    </source>
</evidence>
<comment type="similarity">
    <text evidence="1 4">Belongs to the tRNA-intron endonuclease family.</text>
</comment>
<proteinExistence type="inferred from homology"/>
<dbReference type="InterPro" id="IPR011856">
    <property type="entry name" value="tRNA_endonuc-like_dom_sf"/>
</dbReference>
<sequence>MADRMDSPTPPKSKSKRFFRNFELVSTFPRKIPAFFDGFTVRVDDKMAVYRAGCFGKGSLSRSLPTSFDAILRKRQFEARRKWRRIKKPDEKTKESRCIRKIVVISDSDDDNDLSNVNDMSNVNDDVSISILSPEYHLDESGSREALCLGLEEAFFLKHHLDVIDVTAVNGDDVSECDRLWSAFSATDSRFVGNYVSYVHFRSKNWIVKPGIKFGGDFLLYKEGPAHFHASYVVIVETLDESLGRVETGRSMDNLSLACLNRSCESTGKELLICQVTLPKSVDYKDLSNVVVKEIVVKRCEHV</sequence>
<dbReference type="InterPro" id="IPR036167">
    <property type="entry name" value="tRNA_intron_Endo_cat-like_sf"/>
</dbReference>
<dbReference type="InterPro" id="IPR016589">
    <property type="entry name" value="tRNA_splic_SEN2"/>
</dbReference>
<evidence type="ECO:0000256" key="4">
    <source>
        <dbReference type="PIRNR" id="PIRNR011789"/>
    </source>
</evidence>
<dbReference type="EC" id="4.6.1.16" evidence="4"/>
<dbReference type="InterPro" id="IPR006676">
    <property type="entry name" value="tRNA_splic"/>
</dbReference>
<evidence type="ECO:0000256" key="1">
    <source>
        <dbReference type="ARBA" id="ARBA00008078"/>
    </source>
</evidence>
<protein>
    <recommendedName>
        <fullName evidence="4">tRNA-splicing endonuclease subunit Sen2</fullName>
        <ecNumber evidence="4">4.6.1.16</ecNumber>
    </recommendedName>
</protein>
<keyword evidence="2 4" id="KW-0819">tRNA processing</keyword>
<evidence type="ECO:0000256" key="5">
    <source>
        <dbReference type="PIRSR" id="PIRSR011789-1"/>
    </source>
</evidence>
<evidence type="ECO:0000259" key="6">
    <source>
        <dbReference type="Pfam" id="PF01974"/>
    </source>
</evidence>
<dbReference type="PANTHER" id="PTHR21227">
    <property type="entry name" value="TRNA-SPLICING ENDONUCLEASE SUBUNIT SEN2"/>
    <property type="match status" value="1"/>
</dbReference>
<dbReference type="PANTHER" id="PTHR21227:SF0">
    <property type="entry name" value="TRNA-SPLICING ENDONUCLEASE SUBUNIT SEN2"/>
    <property type="match status" value="1"/>
</dbReference>
<feature type="active site" evidence="5">
    <location>
        <position position="229"/>
    </location>
</feature>
<name>A0A9N9TIR9_PHYSR</name>
<dbReference type="GO" id="GO:0003676">
    <property type="term" value="F:nucleic acid binding"/>
    <property type="evidence" value="ECO:0007669"/>
    <property type="project" value="InterPro"/>
</dbReference>
<dbReference type="PIRSF" id="PIRSF011789">
    <property type="entry name" value="tRNA_splic_SEN2"/>
    <property type="match status" value="1"/>
</dbReference>
<dbReference type="GO" id="GO:0000213">
    <property type="term" value="F:tRNA-intron lyase activity"/>
    <property type="evidence" value="ECO:0007669"/>
    <property type="project" value="UniProtKB-UniRule"/>
</dbReference>
<dbReference type="GO" id="GO:0005737">
    <property type="term" value="C:cytoplasm"/>
    <property type="evidence" value="ECO:0007669"/>
    <property type="project" value="TreeGrafter"/>
</dbReference>
<gene>
    <name evidence="7" type="ORF">PHYEVI_LOCUS1068</name>
</gene>
<evidence type="ECO:0000256" key="3">
    <source>
        <dbReference type="ARBA" id="ARBA00023239"/>
    </source>
</evidence>
<reference evidence="7" key="1">
    <citation type="submission" date="2022-01" db="EMBL/GenBank/DDBJ databases">
        <authorList>
            <person name="King R."/>
        </authorList>
    </citation>
    <scope>NUCLEOTIDE SEQUENCE</scope>
</reference>
<dbReference type="AlphaFoldDB" id="A0A9N9TIR9"/>
<dbReference type="InterPro" id="IPR006677">
    <property type="entry name" value="tRNA_intron_Endonuc_cat-like"/>
</dbReference>
<dbReference type="CDD" id="cd22363">
    <property type="entry name" value="tRNA-intron_lyase_C"/>
    <property type="match status" value="1"/>
</dbReference>
<feature type="domain" description="tRNA intron endonuclease catalytic" evidence="6">
    <location>
        <begin position="192"/>
        <end position="284"/>
    </location>
</feature>
<dbReference type="SUPFAM" id="SSF53032">
    <property type="entry name" value="tRNA-intron endonuclease catalytic domain-like"/>
    <property type="match status" value="1"/>
</dbReference>
<evidence type="ECO:0000313" key="7">
    <source>
        <dbReference type="EMBL" id="CAG9854606.1"/>
    </source>
</evidence>
<accession>A0A9N9TIR9</accession>
<keyword evidence="8" id="KW-1185">Reference proteome</keyword>
<dbReference type="Proteomes" id="UP001153712">
    <property type="component" value="Chromosome 1"/>
</dbReference>
<keyword evidence="3 4" id="KW-0456">Lyase</keyword>
<evidence type="ECO:0000256" key="2">
    <source>
        <dbReference type="ARBA" id="ARBA00022694"/>
    </source>
</evidence>
<dbReference type="EMBL" id="OU900094">
    <property type="protein sequence ID" value="CAG9854606.1"/>
    <property type="molecule type" value="Genomic_DNA"/>
</dbReference>
<dbReference type="Gene3D" id="3.40.1350.10">
    <property type="match status" value="1"/>
</dbReference>
<organism evidence="7 8">
    <name type="scientific">Phyllotreta striolata</name>
    <name type="common">Striped flea beetle</name>
    <name type="synonym">Crioceris striolata</name>
    <dbReference type="NCBI Taxonomy" id="444603"/>
    <lineage>
        <taxon>Eukaryota</taxon>
        <taxon>Metazoa</taxon>
        <taxon>Ecdysozoa</taxon>
        <taxon>Arthropoda</taxon>
        <taxon>Hexapoda</taxon>
        <taxon>Insecta</taxon>
        <taxon>Pterygota</taxon>
        <taxon>Neoptera</taxon>
        <taxon>Endopterygota</taxon>
        <taxon>Coleoptera</taxon>
        <taxon>Polyphaga</taxon>
        <taxon>Cucujiformia</taxon>
        <taxon>Chrysomeloidea</taxon>
        <taxon>Chrysomelidae</taxon>
        <taxon>Galerucinae</taxon>
        <taxon>Alticini</taxon>
        <taxon>Phyllotreta</taxon>
    </lineage>
</organism>
<comment type="function">
    <text evidence="4">Constitutes one of the two catalytic subunit of the tRNA-splicing endonuclease complex, a complex responsible for identification and cleavage of the splice sites in pre-tRNA. It cleaves pre-tRNA at the 5'- and 3'-splice sites to release the intron. The products are an intron and two tRNA half-molecules bearing 2',3'-cyclic phosphate and 5'-OH termini. There are no conserved sequences at the splice sites, but the intron is invariably located at the same site in the gene, placing the splice sites an invariant distance from the constant structural features of the tRNA body.</text>
</comment>
<dbReference type="GO" id="GO:0000379">
    <property type="term" value="P:tRNA-type intron splice site recognition and cleavage"/>
    <property type="evidence" value="ECO:0007669"/>
    <property type="project" value="TreeGrafter"/>
</dbReference>
<dbReference type="Pfam" id="PF01974">
    <property type="entry name" value="tRNA_int_endo"/>
    <property type="match status" value="1"/>
</dbReference>
<feature type="active site" evidence="5">
    <location>
        <position position="269"/>
    </location>
</feature>
<feature type="active site" evidence="5">
    <location>
        <position position="221"/>
    </location>
</feature>